<feature type="domain" description="Phytocyanin" evidence="13">
    <location>
        <begin position="24"/>
        <end position="125"/>
    </location>
</feature>
<evidence type="ECO:0000256" key="10">
    <source>
        <dbReference type="SAM" id="MobiDB-lite"/>
    </source>
</evidence>
<proteinExistence type="inferred from homology"/>
<dbReference type="Gene3D" id="2.60.40.420">
    <property type="entry name" value="Cupredoxins - blue copper proteins"/>
    <property type="match status" value="1"/>
</dbReference>
<dbReference type="GO" id="GO:0009055">
    <property type="term" value="F:electron transfer activity"/>
    <property type="evidence" value="ECO:0007669"/>
    <property type="project" value="InterPro"/>
</dbReference>
<dbReference type="PRINTS" id="PR01217">
    <property type="entry name" value="PRICHEXTENSN"/>
</dbReference>
<protein>
    <submittedName>
        <fullName evidence="14">Early nodulin-like protein 2</fullName>
    </submittedName>
</protein>
<dbReference type="AlphaFoldDB" id="A0AAD8JIJ5"/>
<dbReference type="GO" id="GO:0005886">
    <property type="term" value="C:plasma membrane"/>
    <property type="evidence" value="ECO:0007669"/>
    <property type="project" value="UniProtKB-SubCell"/>
</dbReference>
<reference evidence="14" key="1">
    <citation type="submission" date="2023-02" db="EMBL/GenBank/DDBJ databases">
        <title>Genome of toxic invasive species Heracleum sosnowskyi carries increased number of genes despite the absence of recent whole-genome duplications.</title>
        <authorList>
            <person name="Schelkunov M."/>
            <person name="Shtratnikova V."/>
            <person name="Makarenko M."/>
            <person name="Klepikova A."/>
            <person name="Omelchenko D."/>
            <person name="Novikova G."/>
            <person name="Obukhova E."/>
            <person name="Bogdanov V."/>
            <person name="Penin A."/>
            <person name="Logacheva M."/>
        </authorList>
    </citation>
    <scope>NUCLEOTIDE SEQUENCE</scope>
    <source>
        <strain evidence="14">Hsosn_3</strain>
        <tissue evidence="14">Leaf</tissue>
    </source>
</reference>
<reference evidence="14" key="2">
    <citation type="submission" date="2023-05" db="EMBL/GenBank/DDBJ databases">
        <authorList>
            <person name="Schelkunov M.I."/>
        </authorList>
    </citation>
    <scope>NUCLEOTIDE SEQUENCE</scope>
    <source>
        <strain evidence="14">Hsosn_3</strain>
        <tissue evidence="14">Leaf</tissue>
    </source>
</reference>
<feature type="region of interest" description="Disordered" evidence="10">
    <location>
        <begin position="170"/>
        <end position="235"/>
    </location>
</feature>
<evidence type="ECO:0000256" key="2">
    <source>
        <dbReference type="ARBA" id="ARBA00022475"/>
    </source>
</evidence>
<dbReference type="SUPFAM" id="SSF49503">
    <property type="entry name" value="Cupredoxins"/>
    <property type="match status" value="1"/>
</dbReference>
<dbReference type="PANTHER" id="PTHR33021:SF185">
    <property type="entry name" value="EARLY NODULIN-LIKE PROTEIN 3-RELATED"/>
    <property type="match status" value="1"/>
</dbReference>
<dbReference type="CDD" id="cd11019">
    <property type="entry name" value="OsENODL1_like"/>
    <property type="match status" value="1"/>
</dbReference>
<dbReference type="Pfam" id="PF02298">
    <property type="entry name" value="Cu_bind_like"/>
    <property type="match status" value="1"/>
</dbReference>
<evidence type="ECO:0000313" key="14">
    <source>
        <dbReference type="EMBL" id="KAK1405140.1"/>
    </source>
</evidence>
<dbReference type="InterPro" id="IPR003245">
    <property type="entry name" value="Phytocyanin_dom"/>
</dbReference>
<keyword evidence="5 11" id="KW-0472">Membrane</keyword>
<dbReference type="Proteomes" id="UP001237642">
    <property type="component" value="Unassembled WGS sequence"/>
</dbReference>
<dbReference type="EMBL" id="JAUIZM010000001">
    <property type="protein sequence ID" value="KAK1405140.1"/>
    <property type="molecule type" value="Genomic_DNA"/>
</dbReference>
<evidence type="ECO:0000259" key="13">
    <source>
        <dbReference type="PROSITE" id="PS51485"/>
    </source>
</evidence>
<gene>
    <name evidence="14" type="ORF">POM88_004745</name>
</gene>
<dbReference type="FunFam" id="2.60.40.420:FF:000010">
    <property type="entry name" value="Early nodulin-like protein 1"/>
    <property type="match status" value="1"/>
</dbReference>
<keyword evidence="11" id="KW-0812">Transmembrane</keyword>
<keyword evidence="7" id="KW-0325">Glycoprotein</keyword>
<evidence type="ECO:0000256" key="8">
    <source>
        <dbReference type="ARBA" id="ARBA00023288"/>
    </source>
</evidence>
<organism evidence="14 15">
    <name type="scientific">Heracleum sosnowskyi</name>
    <dbReference type="NCBI Taxonomy" id="360622"/>
    <lineage>
        <taxon>Eukaryota</taxon>
        <taxon>Viridiplantae</taxon>
        <taxon>Streptophyta</taxon>
        <taxon>Embryophyta</taxon>
        <taxon>Tracheophyta</taxon>
        <taxon>Spermatophyta</taxon>
        <taxon>Magnoliopsida</taxon>
        <taxon>eudicotyledons</taxon>
        <taxon>Gunneridae</taxon>
        <taxon>Pentapetalae</taxon>
        <taxon>asterids</taxon>
        <taxon>campanulids</taxon>
        <taxon>Apiales</taxon>
        <taxon>Apiaceae</taxon>
        <taxon>Apioideae</taxon>
        <taxon>apioid superclade</taxon>
        <taxon>Tordylieae</taxon>
        <taxon>Tordyliinae</taxon>
        <taxon>Heracleum</taxon>
    </lineage>
</organism>
<evidence type="ECO:0000256" key="5">
    <source>
        <dbReference type="ARBA" id="ARBA00023136"/>
    </source>
</evidence>
<evidence type="ECO:0000256" key="12">
    <source>
        <dbReference type="SAM" id="SignalP"/>
    </source>
</evidence>
<dbReference type="GO" id="GO:0098552">
    <property type="term" value="C:side of membrane"/>
    <property type="evidence" value="ECO:0007669"/>
    <property type="project" value="UniProtKB-KW"/>
</dbReference>
<comment type="caution">
    <text evidence="14">The sequence shown here is derived from an EMBL/GenBank/DDBJ whole genome shotgun (WGS) entry which is preliminary data.</text>
</comment>
<evidence type="ECO:0000256" key="9">
    <source>
        <dbReference type="ARBA" id="ARBA00035011"/>
    </source>
</evidence>
<keyword evidence="15" id="KW-1185">Reference proteome</keyword>
<feature type="chain" id="PRO_5042019856" evidence="12">
    <location>
        <begin position="24"/>
        <end position="266"/>
    </location>
</feature>
<accession>A0AAD8JIJ5</accession>
<dbReference type="InterPro" id="IPR041846">
    <property type="entry name" value="ENL_dom"/>
</dbReference>
<feature type="signal peptide" evidence="12">
    <location>
        <begin position="1"/>
        <end position="23"/>
    </location>
</feature>
<dbReference type="InterPro" id="IPR008972">
    <property type="entry name" value="Cupredoxin"/>
</dbReference>
<keyword evidence="6" id="KW-1015">Disulfide bond</keyword>
<dbReference type="PROSITE" id="PS51485">
    <property type="entry name" value="PHYTOCYANIN"/>
    <property type="match status" value="1"/>
</dbReference>
<sequence>MGFLRVILFSILLSLTFCSSSEGYNFIIGGKNGWSLHPSENYSNWANRLRFQVNDTLTFRYKKETDSVVVVAKNDYEKCNAAKPIQKMDGGDSVFKFDRSGPFYFITGNKSNCEHGQKLIIVVLAVRNISPPTPSVPVPTPAPGNIVPVPSPENTVPVPSPENIVPVPSPENIVPTPSPSSEGPAVSPAPVIPGPAVSPVPETFGPAANAPGIAPTPSPFGPGDAPADINLTPAPGPSKSFAQTISPATLVTAVLGVIVAAFITFA</sequence>
<evidence type="ECO:0000256" key="6">
    <source>
        <dbReference type="ARBA" id="ARBA00023157"/>
    </source>
</evidence>
<evidence type="ECO:0000256" key="3">
    <source>
        <dbReference type="ARBA" id="ARBA00022622"/>
    </source>
</evidence>
<keyword evidence="11" id="KW-1133">Transmembrane helix</keyword>
<dbReference type="InterPro" id="IPR039391">
    <property type="entry name" value="Phytocyanin-like"/>
</dbReference>
<evidence type="ECO:0000313" key="15">
    <source>
        <dbReference type="Proteomes" id="UP001237642"/>
    </source>
</evidence>
<name>A0AAD8JIJ5_9APIA</name>
<comment type="similarity">
    <text evidence="9">Belongs to the early nodulin-like (ENODL) family.</text>
</comment>
<dbReference type="PANTHER" id="PTHR33021">
    <property type="entry name" value="BLUE COPPER PROTEIN"/>
    <property type="match status" value="1"/>
</dbReference>
<evidence type="ECO:0000256" key="4">
    <source>
        <dbReference type="ARBA" id="ARBA00022729"/>
    </source>
</evidence>
<evidence type="ECO:0000256" key="7">
    <source>
        <dbReference type="ARBA" id="ARBA00023180"/>
    </source>
</evidence>
<feature type="transmembrane region" description="Helical" evidence="11">
    <location>
        <begin position="245"/>
        <end position="265"/>
    </location>
</feature>
<comment type="subcellular location">
    <subcellularLocation>
        <location evidence="1">Cell membrane</location>
        <topology evidence="1">Lipid-anchor</topology>
        <topology evidence="1">GPI-anchor</topology>
    </subcellularLocation>
</comment>
<keyword evidence="4 12" id="KW-0732">Signal</keyword>
<keyword evidence="3" id="KW-0336">GPI-anchor</keyword>
<evidence type="ECO:0000256" key="1">
    <source>
        <dbReference type="ARBA" id="ARBA00004609"/>
    </source>
</evidence>
<keyword evidence="8" id="KW-0449">Lipoprotein</keyword>
<evidence type="ECO:0000256" key="11">
    <source>
        <dbReference type="SAM" id="Phobius"/>
    </source>
</evidence>
<keyword evidence="2" id="KW-1003">Cell membrane</keyword>